<organism evidence="1 2">
    <name type="scientific">Luteolibacter arcticus</name>
    <dbReference type="NCBI Taxonomy" id="1581411"/>
    <lineage>
        <taxon>Bacteria</taxon>
        <taxon>Pseudomonadati</taxon>
        <taxon>Verrucomicrobiota</taxon>
        <taxon>Verrucomicrobiia</taxon>
        <taxon>Verrucomicrobiales</taxon>
        <taxon>Verrucomicrobiaceae</taxon>
        <taxon>Luteolibacter</taxon>
    </lineage>
</organism>
<name>A0ABT3GJN8_9BACT</name>
<reference evidence="1 2" key="1">
    <citation type="submission" date="2022-10" db="EMBL/GenBank/DDBJ databases">
        <title>Luteolibacter arcticus strain CCTCC AB 2014275, whole genome shotgun sequencing project.</title>
        <authorList>
            <person name="Zhao G."/>
            <person name="Shen L."/>
        </authorList>
    </citation>
    <scope>NUCLEOTIDE SEQUENCE [LARGE SCALE GENOMIC DNA]</scope>
    <source>
        <strain evidence="1 2">CCTCC AB 2014275</strain>
    </source>
</reference>
<accession>A0ABT3GJN8</accession>
<dbReference type="Proteomes" id="UP001320876">
    <property type="component" value="Unassembled WGS sequence"/>
</dbReference>
<sequence length="194" mass="21283">MILAAEVDSLDLVSNSTSEHEVFYRPADGRAVKRTWPGIYGQIPTASSGTLDRRNATPAEYLKRMALHIEVFASDIRLEGITVSDKPSMIIGQPPGQPSLVISQRWYAKEGLATNESIHDLLTGEGFRAVPSSYFGWYRPEDGVVIVDAKPDNFIRTHEGLIPIDLQMAQFDTDQLAAAGLSSDPSAPVIFIPR</sequence>
<keyword evidence="2" id="KW-1185">Reference proteome</keyword>
<dbReference type="EMBL" id="JAPDDT010000005">
    <property type="protein sequence ID" value="MCW1923691.1"/>
    <property type="molecule type" value="Genomic_DNA"/>
</dbReference>
<evidence type="ECO:0000313" key="1">
    <source>
        <dbReference type="EMBL" id="MCW1923691.1"/>
    </source>
</evidence>
<comment type="caution">
    <text evidence="1">The sequence shown here is derived from an EMBL/GenBank/DDBJ whole genome shotgun (WGS) entry which is preliminary data.</text>
</comment>
<protein>
    <submittedName>
        <fullName evidence="1">Uncharacterized protein</fullName>
    </submittedName>
</protein>
<evidence type="ECO:0000313" key="2">
    <source>
        <dbReference type="Proteomes" id="UP001320876"/>
    </source>
</evidence>
<proteinExistence type="predicted"/>
<gene>
    <name evidence="1" type="ORF">OKA05_14085</name>
</gene>